<feature type="transmembrane region" description="Helical" evidence="1">
    <location>
        <begin position="121"/>
        <end position="142"/>
    </location>
</feature>
<name>A0ABN2IJG9_9ACTN</name>
<protein>
    <submittedName>
        <fullName evidence="2">ABC transporter permease</fullName>
    </submittedName>
</protein>
<sequence>MLSGAMLLAVTSGQPDLVAKLGPGATADWAGLLFSAAQITGAGGLLGYGIVLAWIFGREFSDATVSALFALPVGRGSIAAAKIAVFALWSVGTALALAGALVVVGLVGGLGAPTSEVWAGLARQTALGVLTSAIVTPVAWVTTVTRSTLVGVAATIAIVIVAQVGVLVGAGGWMPFAAPTLWAMSGGSGVSPLQLALVGVIPLVSTALTVATWRRLQLDR</sequence>
<dbReference type="Proteomes" id="UP001500383">
    <property type="component" value="Unassembled WGS sequence"/>
</dbReference>
<dbReference type="EMBL" id="BAAAQG010000007">
    <property type="protein sequence ID" value="GAA1705879.1"/>
    <property type="molecule type" value="Genomic_DNA"/>
</dbReference>
<evidence type="ECO:0000256" key="1">
    <source>
        <dbReference type="SAM" id="Phobius"/>
    </source>
</evidence>
<feature type="transmembrane region" description="Helical" evidence="1">
    <location>
        <begin position="193"/>
        <end position="213"/>
    </location>
</feature>
<gene>
    <name evidence="2" type="ORF">GCM10009831_14450</name>
</gene>
<dbReference type="Pfam" id="PF12730">
    <property type="entry name" value="ABC2_membrane_4"/>
    <property type="match status" value="1"/>
</dbReference>
<comment type="caution">
    <text evidence="2">The sequence shown here is derived from an EMBL/GenBank/DDBJ whole genome shotgun (WGS) entry which is preliminary data.</text>
</comment>
<feature type="transmembrane region" description="Helical" evidence="1">
    <location>
        <begin position="83"/>
        <end position="109"/>
    </location>
</feature>
<feature type="transmembrane region" description="Helical" evidence="1">
    <location>
        <begin position="29"/>
        <end position="56"/>
    </location>
</feature>
<dbReference type="RefSeq" id="WP_206685731.1">
    <property type="nucleotide sequence ID" value="NZ_BAAAQG010000007.1"/>
</dbReference>
<proteinExistence type="predicted"/>
<keyword evidence="1" id="KW-1133">Transmembrane helix</keyword>
<accession>A0ABN2IJG9</accession>
<feature type="transmembrane region" description="Helical" evidence="1">
    <location>
        <begin position="149"/>
        <end position="173"/>
    </location>
</feature>
<evidence type="ECO:0000313" key="2">
    <source>
        <dbReference type="EMBL" id="GAA1705879.1"/>
    </source>
</evidence>
<keyword evidence="3" id="KW-1185">Reference proteome</keyword>
<evidence type="ECO:0000313" key="3">
    <source>
        <dbReference type="Proteomes" id="UP001500383"/>
    </source>
</evidence>
<keyword evidence="1" id="KW-0812">Transmembrane</keyword>
<organism evidence="2 3">
    <name type="scientific">Dietzia cercidiphylli</name>
    <dbReference type="NCBI Taxonomy" id="498199"/>
    <lineage>
        <taxon>Bacteria</taxon>
        <taxon>Bacillati</taxon>
        <taxon>Actinomycetota</taxon>
        <taxon>Actinomycetes</taxon>
        <taxon>Mycobacteriales</taxon>
        <taxon>Dietziaceae</taxon>
        <taxon>Dietzia</taxon>
    </lineage>
</organism>
<reference evidence="2 3" key="1">
    <citation type="journal article" date="2019" name="Int. J. Syst. Evol. Microbiol.">
        <title>The Global Catalogue of Microorganisms (GCM) 10K type strain sequencing project: providing services to taxonomists for standard genome sequencing and annotation.</title>
        <authorList>
            <consortium name="The Broad Institute Genomics Platform"/>
            <consortium name="The Broad Institute Genome Sequencing Center for Infectious Disease"/>
            <person name="Wu L."/>
            <person name="Ma J."/>
        </authorList>
    </citation>
    <scope>NUCLEOTIDE SEQUENCE [LARGE SCALE GENOMIC DNA]</scope>
    <source>
        <strain evidence="2 3">JCM 16002</strain>
    </source>
</reference>
<keyword evidence="1" id="KW-0472">Membrane</keyword>